<dbReference type="PRINTS" id="PR00111">
    <property type="entry name" value="ABHYDROLASE"/>
</dbReference>
<keyword evidence="3" id="KW-1185">Reference proteome</keyword>
<reference evidence="2 3" key="1">
    <citation type="submission" date="2024-07" db="EMBL/GenBank/DDBJ databases">
        <title>Novosphingobium kalidii RD2P27.</title>
        <authorList>
            <person name="Sun J.-Q."/>
        </authorList>
    </citation>
    <scope>NUCLEOTIDE SEQUENCE [LARGE SCALE GENOMIC DNA]</scope>
    <source>
        <strain evidence="2 3">RD2P27</strain>
    </source>
</reference>
<dbReference type="Pfam" id="PF00561">
    <property type="entry name" value="Abhydrolase_1"/>
    <property type="match status" value="1"/>
</dbReference>
<dbReference type="InterPro" id="IPR000073">
    <property type="entry name" value="AB_hydrolase_1"/>
</dbReference>
<evidence type="ECO:0000313" key="3">
    <source>
        <dbReference type="Proteomes" id="UP001548713"/>
    </source>
</evidence>
<dbReference type="InterPro" id="IPR029058">
    <property type="entry name" value="AB_hydrolase_fold"/>
</dbReference>
<evidence type="ECO:0000313" key="2">
    <source>
        <dbReference type="EMBL" id="MET1754659.1"/>
    </source>
</evidence>
<protein>
    <submittedName>
        <fullName evidence="2">Alpha/beta hydrolase</fullName>
    </submittedName>
</protein>
<dbReference type="InterPro" id="IPR050266">
    <property type="entry name" value="AB_hydrolase_sf"/>
</dbReference>
<evidence type="ECO:0000259" key="1">
    <source>
        <dbReference type="Pfam" id="PF00561"/>
    </source>
</evidence>
<keyword evidence="2" id="KW-0378">Hydrolase</keyword>
<dbReference type="Proteomes" id="UP001548713">
    <property type="component" value="Unassembled WGS sequence"/>
</dbReference>
<accession>A0ABV2CZY2</accession>
<name>A0ABV2CZY2_9SPHN</name>
<dbReference type="EMBL" id="JBEWLY010000008">
    <property type="protein sequence ID" value="MET1754659.1"/>
    <property type="molecule type" value="Genomic_DNA"/>
</dbReference>
<dbReference type="GO" id="GO:0016787">
    <property type="term" value="F:hydrolase activity"/>
    <property type="evidence" value="ECO:0007669"/>
    <property type="project" value="UniProtKB-KW"/>
</dbReference>
<sequence>MNTEGARLIGGHRRGSSSTPFILVHGFGGSRHDWTPVIEALPPDLPIITYDQRGFGDSEPVKDSPFSHADDLVAVLDHLGLERADLCGVSLGGATVLGCALLTPHRVRSLALVSPMLAGWSWSPEWIELWKAIGRRARAGDIESARSLWWEHPLFASARKSPRCEDLRRSIAAFSGRQWVQDNQREEFPMLERLHGITQPTLLLTGEQDVFDFRLKADLIDASMPHVSRIDYPDAGHMLVIEKPTEIAGELASFLQSERSAKSDAT</sequence>
<dbReference type="SUPFAM" id="SSF53474">
    <property type="entry name" value="alpha/beta-Hydrolases"/>
    <property type="match status" value="1"/>
</dbReference>
<proteinExistence type="predicted"/>
<dbReference type="RefSeq" id="WP_353983128.1">
    <property type="nucleotide sequence ID" value="NZ_JBEWLY010000008.1"/>
</dbReference>
<dbReference type="PANTHER" id="PTHR43798:SF5">
    <property type="entry name" value="MONOACYLGLYCEROL LIPASE ABHD6"/>
    <property type="match status" value="1"/>
</dbReference>
<feature type="domain" description="AB hydrolase-1" evidence="1">
    <location>
        <begin position="20"/>
        <end position="244"/>
    </location>
</feature>
<organism evidence="2 3">
    <name type="scientific">Novosphingobium kalidii</name>
    <dbReference type="NCBI Taxonomy" id="3230299"/>
    <lineage>
        <taxon>Bacteria</taxon>
        <taxon>Pseudomonadati</taxon>
        <taxon>Pseudomonadota</taxon>
        <taxon>Alphaproteobacteria</taxon>
        <taxon>Sphingomonadales</taxon>
        <taxon>Sphingomonadaceae</taxon>
        <taxon>Novosphingobium</taxon>
    </lineage>
</organism>
<dbReference type="Gene3D" id="3.40.50.1820">
    <property type="entry name" value="alpha/beta hydrolase"/>
    <property type="match status" value="1"/>
</dbReference>
<comment type="caution">
    <text evidence="2">The sequence shown here is derived from an EMBL/GenBank/DDBJ whole genome shotgun (WGS) entry which is preliminary data.</text>
</comment>
<dbReference type="PANTHER" id="PTHR43798">
    <property type="entry name" value="MONOACYLGLYCEROL LIPASE"/>
    <property type="match status" value="1"/>
</dbReference>
<gene>
    <name evidence="2" type="ORF">ABVV53_04185</name>
</gene>